<evidence type="ECO:0000313" key="2">
    <source>
        <dbReference type="EMBL" id="CAH1395115.1"/>
    </source>
</evidence>
<evidence type="ECO:0000313" key="3">
    <source>
        <dbReference type="Proteomes" id="UP001152798"/>
    </source>
</evidence>
<dbReference type="Proteomes" id="UP001152798">
    <property type="component" value="Chromosome 3"/>
</dbReference>
<feature type="compositionally biased region" description="Basic and acidic residues" evidence="1">
    <location>
        <begin position="11"/>
        <end position="28"/>
    </location>
</feature>
<accession>A0A9P0H4N0</accession>
<dbReference type="AlphaFoldDB" id="A0A9P0H4N0"/>
<proteinExistence type="predicted"/>
<gene>
    <name evidence="2" type="ORF">NEZAVI_LOCUS5446</name>
</gene>
<evidence type="ECO:0000256" key="1">
    <source>
        <dbReference type="SAM" id="MobiDB-lite"/>
    </source>
</evidence>
<keyword evidence="3" id="KW-1185">Reference proteome</keyword>
<name>A0A9P0H4N0_NEZVI</name>
<sequence length="75" mass="8475">MELPGRRTRINSKDRHCLAEGRDEDRDPAGSSGDVWRTSDLSQGLMPQTKLSEALILDWIIPPSFFTIHYPTSFG</sequence>
<reference evidence="2" key="1">
    <citation type="submission" date="2022-01" db="EMBL/GenBank/DDBJ databases">
        <authorList>
            <person name="King R."/>
        </authorList>
    </citation>
    <scope>NUCLEOTIDE SEQUENCE</scope>
</reference>
<feature type="region of interest" description="Disordered" evidence="1">
    <location>
        <begin position="1"/>
        <end position="42"/>
    </location>
</feature>
<dbReference type="EMBL" id="OV725079">
    <property type="protein sequence ID" value="CAH1395115.1"/>
    <property type="molecule type" value="Genomic_DNA"/>
</dbReference>
<dbReference type="OrthoDB" id="10282968at2759"/>
<feature type="compositionally biased region" description="Basic residues" evidence="1">
    <location>
        <begin position="1"/>
        <end position="10"/>
    </location>
</feature>
<protein>
    <submittedName>
        <fullName evidence="2">Uncharacterized protein</fullName>
    </submittedName>
</protein>
<organism evidence="2 3">
    <name type="scientific">Nezara viridula</name>
    <name type="common">Southern green stink bug</name>
    <name type="synonym">Cimex viridulus</name>
    <dbReference type="NCBI Taxonomy" id="85310"/>
    <lineage>
        <taxon>Eukaryota</taxon>
        <taxon>Metazoa</taxon>
        <taxon>Ecdysozoa</taxon>
        <taxon>Arthropoda</taxon>
        <taxon>Hexapoda</taxon>
        <taxon>Insecta</taxon>
        <taxon>Pterygota</taxon>
        <taxon>Neoptera</taxon>
        <taxon>Paraneoptera</taxon>
        <taxon>Hemiptera</taxon>
        <taxon>Heteroptera</taxon>
        <taxon>Panheteroptera</taxon>
        <taxon>Pentatomomorpha</taxon>
        <taxon>Pentatomoidea</taxon>
        <taxon>Pentatomidae</taxon>
        <taxon>Pentatominae</taxon>
        <taxon>Nezara</taxon>
    </lineage>
</organism>